<keyword evidence="3" id="KW-0963">Cytoplasm</keyword>
<dbReference type="InterPro" id="IPR049437">
    <property type="entry name" value="tRNA-synt_1c_C2"/>
</dbReference>
<proteinExistence type="inferred from homology"/>
<evidence type="ECO:0000256" key="8">
    <source>
        <dbReference type="ARBA" id="ARBA00023146"/>
    </source>
</evidence>
<keyword evidence="5 11" id="KW-0547">Nucleotide-binding</keyword>
<evidence type="ECO:0000256" key="10">
    <source>
        <dbReference type="NCBIfam" id="TIGR00440"/>
    </source>
</evidence>
<keyword evidence="6 11" id="KW-0067">ATP-binding</keyword>
<dbReference type="Gene3D" id="3.90.800.10">
    <property type="entry name" value="Glutamyl-tRNA Synthetase, Domain 3"/>
    <property type="match status" value="1"/>
</dbReference>
<name>A0A520LLG9_9GAMM</name>
<dbReference type="Pfam" id="PF00749">
    <property type="entry name" value="tRNA-synt_1c"/>
    <property type="match status" value="1"/>
</dbReference>
<accession>A0A520LLG9</accession>
<evidence type="ECO:0000259" key="12">
    <source>
        <dbReference type="Pfam" id="PF00749"/>
    </source>
</evidence>
<evidence type="ECO:0000313" key="16">
    <source>
        <dbReference type="Proteomes" id="UP000318148"/>
    </source>
</evidence>
<evidence type="ECO:0000256" key="2">
    <source>
        <dbReference type="ARBA" id="ARBA00012836"/>
    </source>
</evidence>
<dbReference type="InterPro" id="IPR014729">
    <property type="entry name" value="Rossmann-like_a/b/a_fold"/>
</dbReference>
<keyword evidence="8 11" id="KW-0030">Aminoacyl-tRNA synthetase</keyword>
<dbReference type="GO" id="GO:0005524">
    <property type="term" value="F:ATP binding"/>
    <property type="evidence" value="ECO:0007669"/>
    <property type="project" value="UniProtKB-KW"/>
</dbReference>
<dbReference type="EC" id="6.1.1.18" evidence="2 10"/>
<dbReference type="PROSITE" id="PS00178">
    <property type="entry name" value="AA_TRNA_LIGASE_I"/>
    <property type="match status" value="1"/>
</dbReference>
<dbReference type="InterPro" id="IPR000924">
    <property type="entry name" value="Glu/Gln-tRNA-synth"/>
</dbReference>
<evidence type="ECO:0000259" key="13">
    <source>
        <dbReference type="Pfam" id="PF03950"/>
    </source>
</evidence>
<dbReference type="InterPro" id="IPR011035">
    <property type="entry name" value="Ribosomal_bL25/Gln-tRNA_synth"/>
</dbReference>
<dbReference type="Gene3D" id="2.40.240.10">
    <property type="entry name" value="Ribosomal Protein L25, Chain P"/>
    <property type="match status" value="2"/>
</dbReference>
<dbReference type="Gene3D" id="1.10.1160.10">
    <property type="entry name" value="Glutamyl-trna Synthetase, Domain 2"/>
    <property type="match status" value="1"/>
</dbReference>
<evidence type="ECO:0000256" key="7">
    <source>
        <dbReference type="ARBA" id="ARBA00022917"/>
    </source>
</evidence>
<evidence type="ECO:0000256" key="3">
    <source>
        <dbReference type="ARBA" id="ARBA00022490"/>
    </source>
</evidence>
<comment type="caution">
    <text evidence="15">The sequence shown here is derived from an EMBL/GenBank/DDBJ whole genome shotgun (WGS) entry which is preliminary data.</text>
</comment>
<dbReference type="GO" id="GO:0004819">
    <property type="term" value="F:glutamine-tRNA ligase activity"/>
    <property type="evidence" value="ECO:0007669"/>
    <property type="project" value="UniProtKB-UniRule"/>
</dbReference>
<dbReference type="FunFam" id="1.10.1160.10:FF:000001">
    <property type="entry name" value="Glutamine--tRNA ligase"/>
    <property type="match status" value="1"/>
</dbReference>
<sequence>MKNSSKPINFIENKIKSDLENGVVKRVITRFPPEPNGFLHIGHAKSICLNFGLADKYGGDCNLRFDDTNPEAEDQRFVDAIIKDVEWLGFKQNIRPKYASDYFDQLYEWAIFLISEGKAYVCELNAEQIREYRGTLKLPGRNSPYRERLVEENLSLFEKMKNGEIPEGAMTLRAKIDMTSGNINLRDPVMYRIKKSSHQRTGDKWCIYPSYDYAHGQEDAIEKITHSICTLEFASNRPLYDWFISNLPVHAEPKQYEFGRLNLNYTITSKRKLKQLVDENYVHGWDDPRMPTISGMRRRGISPAAIRNFCNSLAVAKTDGIVDMAQFEYFVRDDLNNNSPRAMCVFDPIQLTVVNYDEAKLDQIKIQNHPNRPDLGYRETKFGKTLFIEKSDFSDDETLSRKKFKRLVINDYVRLRGSFILKAEKIIKDEHGAITEVLVSIIPNTIGADAPEGIRPRGVIHWVDQDSSVDCSVNLYDRLFNVPSPDSEKDNFLQHFNTESLIVITGCKAEGFLQKSAPGEVFQFERQGYFTRDLAESDLLTFNRSISLRDSWVSKL</sequence>
<dbReference type="PRINTS" id="PR00987">
    <property type="entry name" value="TRNASYNTHGLU"/>
</dbReference>
<dbReference type="GO" id="GO:0005829">
    <property type="term" value="C:cytosol"/>
    <property type="evidence" value="ECO:0007669"/>
    <property type="project" value="TreeGrafter"/>
</dbReference>
<evidence type="ECO:0000256" key="9">
    <source>
        <dbReference type="ARBA" id="ARBA00048270"/>
    </source>
</evidence>
<dbReference type="GO" id="GO:0006425">
    <property type="term" value="P:glutaminyl-tRNA aminoacylation"/>
    <property type="evidence" value="ECO:0007669"/>
    <property type="project" value="UniProtKB-UniRule"/>
</dbReference>
<dbReference type="InterPro" id="IPR001412">
    <property type="entry name" value="aa-tRNA-synth_I_CS"/>
</dbReference>
<comment type="catalytic activity">
    <reaction evidence="9">
        <text>tRNA(Gln) + L-glutamine + ATP = L-glutaminyl-tRNA(Gln) + AMP + diphosphate</text>
        <dbReference type="Rhea" id="RHEA:20121"/>
        <dbReference type="Rhea" id="RHEA-COMP:9662"/>
        <dbReference type="Rhea" id="RHEA-COMP:9681"/>
        <dbReference type="ChEBI" id="CHEBI:30616"/>
        <dbReference type="ChEBI" id="CHEBI:33019"/>
        <dbReference type="ChEBI" id="CHEBI:58359"/>
        <dbReference type="ChEBI" id="CHEBI:78442"/>
        <dbReference type="ChEBI" id="CHEBI:78521"/>
        <dbReference type="ChEBI" id="CHEBI:456215"/>
        <dbReference type="EC" id="6.1.1.18"/>
    </reaction>
</comment>
<reference evidence="15 16" key="1">
    <citation type="submission" date="2019-02" db="EMBL/GenBank/DDBJ databases">
        <title>Prokaryotic population dynamics and viral predation in marine succession experiment using metagenomics: the confinement effect.</title>
        <authorList>
            <person name="Haro-Moreno J.M."/>
            <person name="Rodriguez-Valera F."/>
            <person name="Lopez-Perez M."/>
        </authorList>
    </citation>
    <scope>NUCLEOTIDE SEQUENCE [LARGE SCALE GENOMIC DNA]</scope>
    <source>
        <strain evidence="15">MED-G169</strain>
    </source>
</reference>
<keyword evidence="7 11" id="KW-0648">Protein biosynthesis</keyword>
<dbReference type="Pfam" id="PF03950">
    <property type="entry name" value="tRNA-synt_1c_C"/>
    <property type="match status" value="1"/>
</dbReference>
<dbReference type="InterPro" id="IPR020059">
    <property type="entry name" value="Glu/Gln-tRNA-synth_Ib_codon-bd"/>
</dbReference>
<gene>
    <name evidence="15" type="ORF">EVB02_02740</name>
</gene>
<dbReference type="InterPro" id="IPR020056">
    <property type="entry name" value="Rbsml_bL25/Gln-tRNA_synth_N"/>
</dbReference>
<dbReference type="PANTHER" id="PTHR43097">
    <property type="entry name" value="GLUTAMINE-TRNA LIGASE"/>
    <property type="match status" value="1"/>
</dbReference>
<dbReference type="NCBIfam" id="TIGR00440">
    <property type="entry name" value="glnS"/>
    <property type="match status" value="1"/>
</dbReference>
<dbReference type="InterPro" id="IPR004514">
    <property type="entry name" value="Gln-tRNA-synth"/>
</dbReference>
<evidence type="ECO:0000313" key="15">
    <source>
        <dbReference type="EMBL" id="RZO06185.1"/>
    </source>
</evidence>
<dbReference type="NCBIfam" id="NF011291">
    <property type="entry name" value="PRK14703.1"/>
    <property type="match status" value="1"/>
</dbReference>
<evidence type="ECO:0000256" key="5">
    <source>
        <dbReference type="ARBA" id="ARBA00022741"/>
    </source>
</evidence>
<dbReference type="InterPro" id="IPR020061">
    <property type="entry name" value="Glu_tRNA_lig_a-bdl"/>
</dbReference>
<dbReference type="FunFam" id="3.40.50.620:FF:000037">
    <property type="entry name" value="Glutamine--tRNA ligase cytoplasmic"/>
    <property type="match status" value="1"/>
</dbReference>
<organism evidence="15 16">
    <name type="scientific">SAR92 clade bacterium</name>
    <dbReference type="NCBI Taxonomy" id="2315479"/>
    <lineage>
        <taxon>Bacteria</taxon>
        <taxon>Pseudomonadati</taxon>
        <taxon>Pseudomonadota</taxon>
        <taxon>Gammaproteobacteria</taxon>
        <taxon>Cellvibrionales</taxon>
        <taxon>Porticoccaceae</taxon>
        <taxon>SAR92 clade</taxon>
    </lineage>
</organism>
<feature type="domain" description="tRNA synthetases class I (E and Q) anti-codon binding" evidence="14">
    <location>
        <begin position="459"/>
        <end position="533"/>
    </location>
</feature>
<evidence type="ECO:0000259" key="14">
    <source>
        <dbReference type="Pfam" id="PF20974"/>
    </source>
</evidence>
<keyword evidence="4 11" id="KW-0436">Ligase</keyword>
<evidence type="ECO:0000256" key="1">
    <source>
        <dbReference type="ARBA" id="ARBA00005594"/>
    </source>
</evidence>
<dbReference type="InterPro" id="IPR050132">
    <property type="entry name" value="Gln/Glu-tRNA_Ligase"/>
</dbReference>
<evidence type="ECO:0000256" key="6">
    <source>
        <dbReference type="ARBA" id="ARBA00022840"/>
    </source>
</evidence>
<dbReference type="EMBL" id="SHBO01000029">
    <property type="protein sequence ID" value="RZO06185.1"/>
    <property type="molecule type" value="Genomic_DNA"/>
</dbReference>
<dbReference type="PANTHER" id="PTHR43097:SF5">
    <property type="entry name" value="GLUTAMATE--TRNA LIGASE"/>
    <property type="match status" value="1"/>
</dbReference>
<dbReference type="Pfam" id="PF20974">
    <property type="entry name" value="tRNA-synt_1c_C2"/>
    <property type="match status" value="1"/>
</dbReference>
<feature type="domain" description="Glutamyl/glutaminyl-tRNA synthetase class Ib anti-codon binding" evidence="13">
    <location>
        <begin position="339"/>
        <end position="439"/>
    </location>
</feature>
<dbReference type="Proteomes" id="UP000318148">
    <property type="component" value="Unassembled WGS sequence"/>
</dbReference>
<dbReference type="SUPFAM" id="SSF52374">
    <property type="entry name" value="Nucleotidylyl transferase"/>
    <property type="match status" value="1"/>
</dbReference>
<dbReference type="InterPro" id="IPR020058">
    <property type="entry name" value="Glu/Gln-tRNA-synth_Ib_cat-dom"/>
</dbReference>
<dbReference type="CDD" id="cd00807">
    <property type="entry name" value="GlnRS_core"/>
    <property type="match status" value="1"/>
</dbReference>
<evidence type="ECO:0000256" key="4">
    <source>
        <dbReference type="ARBA" id="ARBA00022598"/>
    </source>
</evidence>
<dbReference type="FunFam" id="3.90.800.10:FF:000001">
    <property type="entry name" value="Glutamine--tRNA ligase"/>
    <property type="match status" value="1"/>
</dbReference>
<evidence type="ECO:0000256" key="11">
    <source>
        <dbReference type="RuleBase" id="RU363037"/>
    </source>
</evidence>
<dbReference type="AlphaFoldDB" id="A0A520LLG9"/>
<feature type="domain" description="Glutamyl/glutaminyl-tRNA synthetase class Ib catalytic" evidence="12">
    <location>
        <begin position="27"/>
        <end position="336"/>
    </location>
</feature>
<protein>
    <recommendedName>
        <fullName evidence="2 10">Glutamine--tRNA ligase</fullName>
        <ecNumber evidence="2 10">6.1.1.18</ecNumber>
    </recommendedName>
</protein>
<dbReference type="Gene3D" id="3.40.50.620">
    <property type="entry name" value="HUPs"/>
    <property type="match status" value="1"/>
</dbReference>
<dbReference type="SUPFAM" id="SSF50715">
    <property type="entry name" value="Ribosomal protein L25-like"/>
    <property type="match status" value="1"/>
</dbReference>
<comment type="similarity">
    <text evidence="1 11">Belongs to the class-I aminoacyl-tRNA synthetase family.</text>
</comment>